<reference evidence="1 2" key="1">
    <citation type="submission" date="2015-04" db="EMBL/GenBank/DDBJ databases">
        <title>Complete genome sequence of Schizopora paradoxa KUC8140, a cosmopolitan wood degrader in East Asia.</title>
        <authorList>
            <consortium name="DOE Joint Genome Institute"/>
            <person name="Min B."/>
            <person name="Park H."/>
            <person name="Jang Y."/>
            <person name="Kim J.-J."/>
            <person name="Kim K.H."/>
            <person name="Pangilinan J."/>
            <person name="Lipzen A."/>
            <person name="Riley R."/>
            <person name="Grigoriev I.V."/>
            <person name="Spatafora J.W."/>
            <person name="Choi I.-G."/>
        </authorList>
    </citation>
    <scope>NUCLEOTIDE SEQUENCE [LARGE SCALE GENOMIC DNA]</scope>
    <source>
        <strain evidence="1 2">KUC8140</strain>
    </source>
</reference>
<dbReference type="EMBL" id="KQ086016">
    <property type="protein sequence ID" value="KLO10819.1"/>
    <property type="molecule type" value="Genomic_DNA"/>
</dbReference>
<sequence length="111" mass="12055">MHSRRLVLPCVPTLVPVTELVLVACIGVTLTESSISYATIGGFEDINVSLTGSGMNLSTLVTGKKASEICWYSFSCSGSTHSLVPSKSCHDQRKGRVEGLSQCYRTRRCQR</sequence>
<evidence type="ECO:0000313" key="1">
    <source>
        <dbReference type="EMBL" id="KLO10819.1"/>
    </source>
</evidence>
<proteinExistence type="predicted"/>
<protein>
    <submittedName>
        <fullName evidence="1">Uncharacterized protein</fullName>
    </submittedName>
</protein>
<evidence type="ECO:0000313" key="2">
    <source>
        <dbReference type="Proteomes" id="UP000053477"/>
    </source>
</evidence>
<organism evidence="1 2">
    <name type="scientific">Schizopora paradoxa</name>
    <dbReference type="NCBI Taxonomy" id="27342"/>
    <lineage>
        <taxon>Eukaryota</taxon>
        <taxon>Fungi</taxon>
        <taxon>Dikarya</taxon>
        <taxon>Basidiomycota</taxon>
        <taxon>Agaricomycotina</taxon>
        <taxon>Agaricomycetes</taxon>
        <taxon>Hymenochaetales</taxon>
        <taxon>Schizoporaceae</taxon>
        <taxon>Schizopora</taxon>
    </lineage>
</organism>
<dbReference type="AlphaFoldDB" id="A0A0H2RG51"/>
<dbReference type="InParanoid" id="A0A0H2RG51"/>
<gene>
    <name evidence="1" type="ORF">SCHPADRAFT_501109</name>
</gene>
<dbReference type="Proteomes" id="UP000053477">
    <property type="component" value="Unassembled WGS sequence"/>
</dbReference>
<keyword evidence="2" id="KW-1185">Reference proteome</keyword>
<name>A0A0H2RG51_9AGAM</name>
<accession>A0A0H2RG51</accession>